<sequence>MAVKDRVEAVLNVGLRVPSIMLLDVLYRWDVSSFFQKIQRSSLSNNPLFQYKYLVLYLHYVGYILSLVLLTLPRQHLVKLYLYVLTALLLFAGHQVSRDYVRSELESGYEGPVYLEPLSMNRFTTALIGQLVVCTLCSCVMQTKRIWLFSAHLLPLVARLCLVPLETIVFINKFSMIFTGLEVIYFLASNLLVPYNLAKTAYRELAQVVEVYGLLALGMSLWNQLVLPVLFMCFWLLLFALQIYSYFSTRDQPTSRERLLFLFLTSIAECCSTPYSLLGLVFTVSFIALGVLTLCKFYLQGYRAFMNDNTMHRGMTEGITLLILAVQTGLIELQVIHRAFLLSIILFIVVASILQSMLEIADPIVLALGASRDKSLWKHFRAVSLCLFLLIFPAYMAYMICQFFHMDFWLLIIISSSILTSLQVLGTLLIYVLFMVEEFRKAPVENMDEVIYCVNGTYRLLEFLVAVCVVCYGVSETVFGEWSVMGSTIILVHSYYNVWLRAQLGWQSFLLRRDAVNKIKSLPTASNTQLEQYNDICAICYQDMNSAVITPCSHFFHAGCLKKWLYVQETCPLCHSQLKSQSPTTTVPNQDTPAANQSPAGQEEVTANERQKDGALPHNGKKEGTREQEGDNGPAGETPSCSSGVPLAPQHLAKTLSSSTSSSSPSPLVTESKNQSPTDHPSSSSSSDTLDMPPLPPSLSTPSNFQHSSLQPLAQAEMSPAEPEPAPQPNPSYALDSQESFTAPSSQPDQPTSFSEEQICRGTSAQPGTGTGAELYGGLFMFGIQESIQRSGSSLKEEPLGGMNAVRSWMQGGGVLDANTAAQSGVGLARAHFEKQPPSNLRKSNFFHFVLALYDRQGQPVEIERTNFVDFIEKEKETSGEKTNNGIHYRLQLLYSNGIRTEQDFYVRLIDSMTKQPIVYEGQDKNPEMCRVLLTHEIMCSRCCDKKSCGNRNETPSDPVIIDRFFLKFFLKCNQNCLKNAGNPRDMRRFQVVVSTTVSVEGHVLSVSDNMFVHNNSKHGRRARRLDPVEGTPSYLEHGAAPCIKAISPSEGWTTGGATVIIIGDNFFDGLQVIFGTMLVWSELITPHAIRVQTPPRHIPGVVEVTLSYKSKQFCKGTPGRFIYTGSGFNTNSVQALNEPTIDYGFQRLQKVIPRHPGDPERLPKEVILKRAADLVEALYGLPHNNQEIILKRAADIAEALYSVPRGHTQLSGSTHGGMMGVNSFTGQLSVNVSEPTQANQGFVRSSSSVSPHGYVPSSTPQQTGYTSVTSTMNGYANNTGMTNLGGSPTFLNGSAANSPYAIVPSSPTMASSTSLPSNCSSSSGVFSFSPANMVSAAVKQKSAFAPVVRPSSSPPPSCTSANGNGLQAEGCGVFYSAYINTCTGRSRWRNDFHIGLQAEIFLASARCTYGNWMSELRITHAAVQEQLCKSCLLISPANAAVIDAPSPWLHANLHPSSGESRREGTDTRKME</sequence>
<reference evidence="1" key="1">
    <citation type="submission" date="2022-04" db="EMBL/GenBank/DDBJ databases">
        <title>Jade perch genome.</title>
        <authorList>
            <person name="Chao B."/>
        </authorList>
    </citation>
    <scope>NUCLEOTIDE SEQUENCE</scope>
    <source>
        <strain evidence="1">CB-2022</strain>
    </source>
</reference>
<keyword evidence="2" id="KW-1185">Reference proteome</keyword>
<accession>A0ACB8X1A9</accession>
<evidence type="ECO:0000313" key="1">
    <source>
        <dbReference type="EMBL" id="KAI3373819.1"/>
    </source>
</evidence>
<dbReference type="Proteomes" id="UP000831701">
    <property type="component" value="Chromosome 4"/>
</dbReference>
<evidence type="ECO:0000313" key="2">
    <source>
        <dbReference type="Proteomes" id="UP000831701"/>
    </source>
</evidence>
<dbReference type="EMBL" id="CM041534">
    <property type="protein sequence ID" value="KAI3373819.1"/>
    <property type="molecule type" value="Genomic_DNA"/>
</dbReference>
<comment type="caution">
    <text evidence="1">The sequence shown here is derived from an EMBL/GenBank/DDBJ whole genome shotgun (WGS) entry which is preliminary data.</text>
</comment>
<organism evidence="1 2">
    <name type="scientific">Scortum barcoo</name>
    <name type="common">barcoo grunter</name>
    <dbReference type="NCBI Taxonomy" id="214431"/>
    <lineage>
        <taxon>Eukaryota</taxon>
        <taxon>Metazoa</taxon>
        <taxon>Chordata</taxon>
        <taxon>Craniata</taxon>
        <taxon>Vertebrata</taxon>
        <taxon>Euteleostomi</taxon>
        <taxon>Actinopterygii</taxon>
        <taxon>Neopterygii</taxon>
        <taxon>Teleostei</taxon>
        <taxon>Neoteleostei</taxon>
        <taxon>Acanthomorphata</taxon>
        <taxon>Eupercaria</taxon>
        <taxon>Centrarchiformes</taxon>
        <taxon>Terapontoidei</taxon>
        <taxon>Terapontidae</taxon>
        <taxon>Scortum</taxon>
    </lineage>
</organism>
<name>A0ACB8X1A9_9TELE</name>
<proteinExistence type="predicted"/>
<feature type="non-terminal residue" evidence="1">
    <location>
        <position position="1472"/>
    </location>
</feature>
<gene>
    <name evidence="1" type="ORF">L3Q82_022392</name>
</gene>
<protein>
    <submittedName>
        <fullName evidence="1">Uncharacterized protein</fullName>
    </submittedName>
</protein>